<organism evidence="2 3">
    <name type="scientific">Globodera pallida</name>
    <name type="common">Potato cyst nematode worm</name>
    <name type="synonym">Heterodera pallida</name>
    <dbReference type="NCBI Taxonomy" id="36090"/>
    <lineage>
        <taxon>Eukaryota</taxon>
        <taxon>Metazoa</taxon>
        <taxon>Ecdysozoa</taxon>
        <taxon>Nematoda</taxon>
        <taxon>Chromadorea</taxon>
        <taxon>Rhabditida</taxon>
        <taxon>Tylenchina</taxon>
        <taxon>Tylenchomorpha</taxon>
        <taxon>Tylenchoidea</taxon>
        <taxon>Heteroderidae</taxon>
        <taxon>Heteroderinae</taxon>
        <taxon>Globodera</taxon>
    </lineage>
</organism>
<keyword evidence="2" id="KW-1185">Reference proteome</keyword>
<evidence type="ECO:0000313" key="2">
    <source>
        <dbReference type="Proteomes" id="UP000050741"/>
    </source>
</evidence>
<name>A0A183BYB4_GLOPA</name>
<evidence type="ECO:0000256" key="1">
    <source>
        <dbReference type="SAM" id="MobiDB-lite"/>
    </source>
</evidence>
<feature type="region of interest" description="Disordered" evidence="1">
    <location>
        <begin position="341"/>
        <end position="364"/>
    </location>
</feature>
<reference evidence="2" key="1">
    <citation type="submission" date="2014-05" db="EMBL/GenBank/DDBJ databases">
        <title>The genome and life-stage specific transcriptomes of Globodera pallida elucidate key aspects of plant parasitism by a cyst nematode.</title>
        <authorList>
            <person name="Cotton J.A."/>
            <person name="Lilley C.J."/>
            <person name="Jones L.M."/>
            <person name="Kikuchi T."/>
            <person name="Reid A.J."/>
            <person name="Thorpe P."/>
            <person name="Tsai I.J."/>
            <person name="Beasley H."/>
            <person name="Blok V."/>
            <person name="Cock P.J.A."/>
            <person name="Van den Akker S.E."/>
            <person name="Holroyd N."/>
            <person name="Hunt M."/>
            <person name="Mantelin S."/>
            <person name="Naghra H."/>
            <person name="Pain A."/>
            <person name="Palomares-Rius J.E."/>
            <person name="Zarowiecki M."/>
            <person name="Berriman M."/>
            <person name="Jones J.T."/>
            <person name="Urwin P.E."/>
        </authorList>
    </citation>
    <scope>NUCLEOTIDE SEQUENCE [LARGE SCALE GENOMIC DNA]</scope>
    <source>
        <strain evidence="2">Lindley</strain>
    </source>
</reference>
<reference evidence="3" key="2">
    <citation type="submission" date="2016-06" db="UniProtKB">
        <authorList>
            <consortium name="WormBaseParasite"/>
        </authorList>
    </citation>
    <scope>IDENTIFICATION</scope>
</reference>
<proteinExistence type="predicted"/>
<accession>A0A183BYB4</accession>
<protein>
    <submittedName>
        <fullName evidence="3">Transpos_assoc domain-containing protein</fullName>
    </submittedName>
</protein>
<sequence>MAMNSEQIVGKYTTKNRHSQGRPSTLASSLRHFELPPLDSFSRLSIGEPKVSPPPTSPGKWTLWNFECRDFSLHFHCNDPCLYCLALYKWRMFYKSFMYESKDRWESYLQKEKSFDDEQTLLDGLARFLPSKLAKDVFFNHKLGVGVFRRDIMPCNESADNSAGGVFQLLLLSTAGYRSAALLPKFDLLFLQTLRLIFDASSTVACHVNGLFYRCEINQGKGLEQEENPYGDVVDLPVIGKLEVWIDDYNQQKILQESLINDIDKLLAELEIPDNFNQVSEILETQFEARELEREFSGEEDAPLPKMREICVRANLRMMAQDEPLDEASNQASSFRESIGIGTRETIAGGQEHSRTNSSRDRVDSRILHRIAASSCTSTEEPSSVDTTFAV</sequence>
<dbReference type="AlphaFoldDB" id="A0A183BYB4"/>
<dbReference type="WBParaSite" id="GPLIN_000560400">
    <property type="protein sequence ID" value="GPLIN_000560400"/>
    <property type="gene ID" value="GPLIN_000560400"/>
</dbReference>
<dbReference type="Proteomes" id="UP000050741">
    <property type="component" value="Unassembled WGS sequence"/>
</dbReference>
<feature type="compositionally biased region" description="Basic and acidic residues" evidence="1">
    <location>
        <begin position="352"/>
        <end position="364"/>
    </location>
</feature>
<evidence type="ECO:0000313" key="3">
    <source>
        <dbReference type="WBParaSite" id="GPLIN_000560400"/>
    </source>
</evidence>